<dbReference type="PANTHER" id="PTHR11358:SF26">
    <property type="entry name" value="GUANIDINO ACID HYDROLASE, MITOCHONDRIAL"/>
    <property type="match status" value="1"/>
</dbReference>
<dbReference type="Pfam" id="PF00491">
    <property type="entry name" value="Arginase"/>
    <property type="match status" value="1"/>
</dbReference>
<dbReference type="SUPFAM" id="SSF52768">
    <property type="entry name" value="Arginase/deacetylase"/>
    <property type="match status" value="1"/>
</dbReference>
<protein>
    <submittedName>
        <fullName evidence="4">Fjo29</fullName>
    </submittedName>
</protein>
<dbReference type="Proteomes" id="UP000004095">
    <property type="component" value="Unassembled WGS sequence"/>
</dbReference>
<dbReference type="OrthoDB" id="931936at2"/>
<dbReference type="InterPro" id="IPR023696">
    <property type="entry name" value="Ureohydrolase_dom_sf"/>
</dbReference>
<dbReference type="InterPro" id="IPR006035">
    <property type="entry name" value="Ureohydrolase"/>
</dbReference>
<organism evidence="4 5">
    <name type="scientific">Microscilla marina ATCC 23134</name>
    <dbReference type="NCBI Taxonomy" id="313606"/>
    <lineage>
        <taxon>Bacteria</taxon>
        <taxon>Pseudomonadati</taxon>
        <taxon>Bacteroidota</taxon>
        <taxon>Cytophagia</taxon>
        <taxon>Cytophagales</taxon>
        <taxon>Microscillaceae</taxon>
        <taxon>Microscilla</taxon>
    </lineage>
</organism>
<dbReference type="PANTHER" id="PTHR11358">
    <property type="entry name" value="ARGINASE/AGMATINASE"/>
    <property type="match status" value="1"/>
</dbReference>
<keyword evidence="1" id="KW-0479">Metal-binding</keyword>
<evidence type="ECO:0000256" key="1">
    <source>
        <dbReference type="ARBA" id="ARBA00022723"/>
    </source>
</evidence>
<proteinExistence type="inferred from homology"/>
<dbReference type="EMBL" id="AAWS01000017">
    <property type="protein sequence ID" value="EAY28244.1"/>
    <property type="molecule type" value="Genomic_DNA"/>
</dbReference>
<dbReference type="GO" id="GO:0046872">
    <property type="term" value="F:metal ion binding"/>
    <property type="evidence" value="ECO:0007669"/>
    <property type="project" value="UniProtKB-KW"/>
</dbReference>
<dbReference type="AlphaFoldDB" id="A1ZN63"/>
<dbReference type="GO" id="GO:0008783">
    <property type="term" value="F:agmatinase activity"/>
    <property type="evidence" value="ECO:0007669"/>
    <property type="project" value="TreeGrafter"/>
</dbReference>
<reference evidence="4 5" key="1">
    <citation type="submission" date="2007-01" db="EMBL/GenBank/DDBJ databases">
        <authorList>
            <person name="Haygood M."/>
            <person name="Podell S."/>
            <person name="Anderson C."/>
            <person name="Hopkinson B."/>
            <person name="Roe K."/>
            <person name="Barbeau K."/>
            <person name="Gaasterland T."/>
            <person name="Ferriera S."/>
            <person name="Johnson J."/>
            <person name="Kravitz S."/>
            <person name="Beeson K."/>
            <person name="Sutton G."/>
            <person name="Rogers Y.-H."/>
            <person name="Friedman R."/>
            <person name="Frazier M."/>
            <person name="Venter J.C."/>
        </authorList>
    </citation>
    <scope>NUCLEOTIDE SEQUENCE [LARGE SCALE GENOMIC DNA]</scope>
    <source>
        <strain evidence="4 5">ATCC 23134</strain>
    </source>
</reference>
<comment type="caution">
    <text evidence="4">The sequence shown here is derived from an EMBL/GenBank/DDBJ whole genome shotgun (WGS) entry which is preliminary data.</text>
</comment>
<dbReference type="CDD" id="cd09988">
    <property type="entry name" value="Formimidoylglutamase"/>
    <property type="match status" value="1"/>
</dbReference>
<dbReference type="GO" id="GO:0033389">
    <property type="term" value="P:putrescine biosynthetic process from arginine, via agmatine"/>
    <property type="evidence" value="ECO:0007669"/>
    <property type="project" value="TreeGrafter"/>
</dbReference>
<dbReference type="eggNOG" id="COG0010">
    <property type="taxonomic scope" value="Bacteria"/>
</dbReference>
<evidence type="ECO:0000313" key="4">
    <source>
        <dbReference type="EMBL" id="EAY28244.1"/>
    </source>
</evidence>
<keyword evidence="5" id="KW-1185">Reference proteome</keyword>
<dbReference type="RefSeq" id="WP_002698444.1">
    <property type="nucleotide sequence ID" value="NZ_AAWS01000017.1"/>
</dbReference>
<sequence>MDFTLFFDALDKTLFEGIAGTDTWYEHVQVYDKRPIKWEKKHLAIVGVTEERGTQTNQGVAKAANEIRKRLYRLKKGKGAYQIVDLGNLRSGMSLEETYTRLRQSCEFLLNKNVIPIVLGGSHDLTLGQFLAYEQAGKIINMVNVDACIDLEQTPLPDMSTCHVHKMLTHQPGYLFAFSHLGYQSYLNSPKTLETLEKLNFDAYSVGQMRDDLNEIEPVVRNADMLSFDLTAIKMSDAVGNRNAQNFGLTGEEACQICWYAGLSARLSSIGFYEYNPDEDVRHQTASLIATMIWYFVEGYYHRTDELNFNGNAFMKYVVSRLNNSSNIIFYKHKVTQKWWMEVPYPQTVTSNKEKMIVPCSYKDYQKASRGDIPDRWLMTYNKLG</sequence>
<name>A1ZN63_MICM2</name>
<evidence type="ECO:0000256" key="2">
    <source>
        <dbReference type="ARBA" id="ARBA00022801"/>
    </source>
</evidence>
<comment type="similarity">
    <text evidence="3">Belongs to the arginase family.</text>
</comment>
<keyword evidence="2" id="KW-0378">Hydrolase</keyword>
<evidence type="ECO:0000256" key="3">
    <source>
        <dbReference type="PROSITE-ProRule" id="PRU00742"/>
    </source>
</evidence>
<dbReference type="PROSITE" id="PS51409">
    <property type="entry name" value="ARGINASE_2"/>
    <property type="match status" value="1"/>
</dbReference>
<accession>A1ZN63</accession>
<dbReference type="Gene3D" id="3.40.800.10">
    <property type="entry name" value="Ureohydrolase domain"/>
    <property type="match status" value="1"/>
</dbReference>
<evidence type="ECO:0000313" key="5">
    <source>
        <dbReference type="Proteomes" id="UP000004095"/>
    </source>
</evidence>
<gene>
    <name evidence="4" type="ORF">M23134_03505</name>
</gene>